<evidence type="ECO:0000256" key="3">
    <source>
        <dbReference type="ARBA" id="ARBA00022801"/>
    </source>
</evidence>
<dbReference type="PANTHER" id="PTHR43270:SF8">
    <property type="entry name" value="DI- AND TRIPEPTIDASE DUG2-RELATED"/>
    <property type="match status" value="1"/>
</dbReference>
<keyword evidence="3" id="KW-0378">Hydrolase</keyword>
<dbReference type="InterPro" id="IPR002933">
    <property type="entry name" value="Peptidase_M20"/>
</dbReference>
<dbReference type="GO" id="GO:0006508">
    <property type="term" value="P:proteolysis"/>
    <property type="evidence" value="ECO:0007669"/>
    <property type="project" value="UniProtKB-KW"/>
</dbReference>
<evidence type="ECO:0000313" key="5">
    <source>
        <dbReference type="Proteomes" id="UP000035740"/>
    </source>
</evidence>
<dbReference type="Proteomes" id="UP000035740">
    <property type="component" value="Unassembled WGS sequence"/>
</dbReference>
<evidence type="ECO:0000256" key="1">
    <source>
        <dbReference type="ARBA" id="ARBA00022670"/>
    </source>
</evidence>
<dbReference type="GO" id="GO:0046872">
    <property type="term" value="F:metal ion binding"/>
    <property type="evidence" value="ECO:0007669"/>
    <property type="project" value="UniProtKB-KW"/>
</dbReference>
<keyword evidence="2" id="KW-0479">Metal-binding</keyword>
<dbReference type="OrthoDB" id="7832001at2759"/>
<proteinExistence type="predicted"/>
<protein>
    <recommendedName>
        <fullName evidence="6">M20/M25/M40 family metallo-hydrolase</fullName>
    </recommendedName>
</protein>
<dbReference type="AlphaFoldDB" id="A0A0J8AZL9"/>
<feature type="non-terminal residue" evidence="4">
    <location>
        <position position="1"/>
    </location>
</feature>
<dbReference type="PANTHER" id="PTHR43270">
    <property type="entry name" value="BETA-ALA-HIS DIPEPTIDASE"/>
    <property type="match status" value="1"/>
</dbReference>
<keyword evidence="5" id="KW-1185">Reference proteome</keyword>
<evidence type="ECO:0000256" key="2">
    <source>
        <dbReference type="ARBA" id="ARBA00022723"/>
    </source>
</evidence>
<gene>
    <name evidence="4" type="ORF">BVRB_023560</name>
</gene>
<dbReference type="GO" id="GO:0006751">
    <property type="term" value="P:glutathione catabolic process"/>
    <property type="evidence" value="ECO:0007669"/>
    <property type="project" value="TreeGrafter"/>
</dbReference>
<accession>A0A0J8AZL9</accession>
<dbReference type="Pfam" id="PF01546">
    <property type="entry name" value="Peptidase_M20"/>
    <property type="match status" value="1"/>
</dbReference>
<dbReference type="InterPro" id="IPR051458">
    <property type="entry name" value="Cyt/Met_Dipeptidase"/>
</dbReference>
<evidence type="ECO:0000313" key="4">
    <source>
        <dbReference type="EMBL" id="KMS94224.1"/>
    </source>
</evidence>
<dbReference type="Gene3D" id="3.40.630.10">
    <property type="entry name" value="Zn peptidases"/>
    <property type="match status" value="1"/>
</dbReference>
<sequence length="97" mass="10107">LLTAVLVAIADRWSSPPFELSGRNGYLYGRGASDNKGPLAAFIAALRELMIEDGGLPIDVALILDGEAETDPFASGLPTAVLAALGKSVTFCSVRFP</sequence>
<reference evidence="4 5" key="1">
    <citation type="journal article" date="2014" name="Nature">
        <title>The genome of the recently domesticated crop plant sugar beet (Beta vulgaris).</title>
        <authorList>
            <person name="Dohm J.C."/>
            <person name="Minoche A.E."/>
            <person name="Holtgrawe D."/>
            <person name="Capella-Gutierrez S."/>
            <person name="Zakrzewski F."/>
            <person name="Tafer H."/>
            <person name="Rupp O."/>
            <person name="Sorensen T.R."/>
            <person name="Stracke R."/>
            <person name="Reinhardt R."/>
            <person name="Goesmann A."/>
            <person name="Kraft T."/>
            <person name="Schulz B."/>
            <person name="Stadler P.F."/>
            <person name="Schmidt T."/>
            <person name="Gabaldon T."/>
            <person name="Lehrach H."/>
            <person name="Weisshaar B."/>
            <person name="Himmelbauer H."/>
        </authorList>
    </citation>
    <scope>NUCLEOTIDE SEQUENCE [LARGE SCALE GENOMIC DNA]</scope>
    <source>
        <tissue evidence="4">Taproot</tissue>
    </source>
</reference>
<keyword evidence="1" id="KW-0645">Protease</keyword>
<dbReference type="GO" id="GO:0008233">
    <property type="term" value="F:peptidase activity"/>
    <property type="evidence" value="ECO:0007669"/>
    <property type="project" value="UniProtKB-KW"/>
</dbReference>
<dbReference type="EMBL" id="KQ095182">
    <property type="protein sequence ID" value="KMS94224.1"/>
    <property type="molecule type" value="Genomic_DNA"/>
</dbReference>
<evidence type="ECO:0008006" key="6">
    <source>
        <dbReference type="Google" id="ProtNLM"/>
    </source>
</evidence>
<organism evidence="4 5">
    <name type="scientific">Beta vulgaris subsp. vulgaris</name>
    <name type="common">Beet</name>
    <dbReference type="NCBI Taxonomy" id="3555"/>
    <lineage>
        <taxon>Eukaryota</taxon>
        <taxon>Viridiplantae</taxon>
        <taxon>Streptophyta</taxon>
        <taxon>Embryophyta</taxon>
        <taxon>Tracheophyta</taxon>
        <taxon>Spermatophyta</taxon>
        <taxon>Magnoliopsida</taxon>
        <taxon>eudicotyledons</taxon>
        <taxon>Gunneridae</taxon>
        <taxon>Pentapetalae</taxon>
        <taxon>Caryophyllales</taxon>
        <taxon>Chenopodiaceae</taxon>
        <taxon>Betoideae</taxon>
        <taxon>Beta</taxon>
    </lineage>
</organism>
<name>A0A0J8AZL9_BETVV</name>
<dbReference type="SUPFAM" id="SSF53187">
    <property type="entry name" value="Zn-dependent exopeptidases"/>
    <property type="match status" value="1"/>
</dbReference>